<proteinExistence type="predicted"/>
<dbReference type="EMBL" id="CAAGRJ010030399">
    <property type="protein sequence ID" value="VFV41508.1"/>
    <property type="molecule type" value="Genomic_DNA"/>
</dbReference>
<feature type="region of interest" description="Disordered" evidence="1">
    <location>
        <begin position="1"/>
        <end position="24"/>
    </location>
</feature>
<keyword evidence="3" id="KW-0689">Ribosomal protein</keyword>
<evidence type="ECO:0000259" key="2">
    <source>
        <dbReference type="Pfam" id="PF16122"/>
    </source>
</evidence>
<reference evidence="3 4" key="1">
    <citation type="submission" date="2019-01" db="EMBL/GenBank/DDBJ databases">
        <authorList>
            <person name="Alioto T."/>
            <person name="Alioto T."/>
        </authorList>
    </citation>
    <scope>NUCLEOTIDE SEQUENCE [LARGE SCALE GENOMIC DNA]</scope>
</reference>
<keyword evidence="3" id="KW-0687">Ribonucleoprotein</keyword>
<evidence type="ECO:0000313" key="3">
    <source>
        <dbReference type="EMBL" id="VFV41508.1"/>
    </source>
</evidence>
<feature type="compositionally biased region" description="Basic and acidic residues" evidence="1">
    <location>
        <begin position="10"/>
        <end position="22"/>
    </location>
</feature>
<organism evidence="3 4">
    <name type="scientific">Lynx pardinus</name>
    <name type="common">Iberian lynx</name>
    <name type="synonym">Felis pardina</name>
    <dbReference type="NCBI Taxonomy" id="191816"/>
    <lineage>
        <taxon>Eukaryota</taxon>
        <taxon>Metazoa</taxon>
        <taxon>Chordata</taxon>
        <taxon>Craniata</taxon>
        <taxon>Vertebrata</taxon>
        <taxon>Euteleostomi</taxon>
        <taxon>Mammalia</taxon>
        <taxon>Eutheria</taxon>
        <taxon>Laurasiatheria</taxon>
        <taxon>Carnivora</taxon>
        <taxon>Feliformia</taxon>
        <taxon>Felidae</taxon>
        <taxon>Felinae</taxon>
        <taxon>Lynx</taxon>
    </lineage>
</organism>
<feature type="non-terminal residue" evidence="3">
    <location>
        <position position="1"/>
    </location>
</feature>
<dbReference type="Pfam" id="PF16122">
    <property type="entry name" value="40S_SA_C"/>
    <property type="match status" value="1"/>
</dbReference>
<evidence type="ECO:0000313" key="4">
    <source>
        <dbReference type="Proteomes" id="UP000386466"/>
    </source>
</evidence>
<dbReference type="Proteomes" id="UP000386466">
    <property type="component" value="Unassembled WGS sequence"/>
</dbReference>
<dbReference type="InterPro" id="IPR032281">
    <property type="entry name" value="Ribosomal_uS2_C"/>
</dbReference>
<sequence length="55" mass="6260">DPEEIEKEEQDAAEKDVTKEEFQGEWTAPAPEFTAIQHEVADWCEGFQVPSVPIQ</sequence>
<keyword evidence="4" id="KW-1185">Reference proteome</keyword>
<name>A0A485PAV1_LYNPA</name>
<feature type="domain" description="Small ribosomal subunit protein uS2 C-terminal" evidence="2">
    <location>
        <begin position="1"/>
        <end position="55"/>
    </location>
</feature>
<accession>A0A485PAV1</accession>
<evidence type="ECO:0000256" key="1">
    <source>
        <dbReference type="SAM" id="MobiDB-lite"/>
    </source>
</evidence>
<gene>
    <name evidence="3" type="ORF">LYPA_23C012355</name>
</gene>
<protein>
    <submittedName>
        <fullName evidence="3">Ribosomal protein sa-like</fullName>
    </submittedName>
</protein>
<dbReference type="AlphaFoldDB" id="A0A485PAV1"/>
<dbReference type="GO" id="GO:0005840">
    <property type="term" value="C:ribosome"/>
    <property type="evidence" value="ECO:0007669"/>
    <property type="project" value="UniProtKB-KW"/>
</dbReference>